<accession>A0A1E3PZ24</accession>
<dbReference type="STRING" id="675824.A0A1E3PZ24"/>
<dbReference type="AlphaFoldDB" id="A0A1E3PZ24"/>
<dbReference type="OrthoDB" id="10633707at2759"/>
<name>A0A1E3PZ24_LIPST</name>
<sequence length="159" mass="17913">MKATLPNSRIVCECGGLRKVQRNFKSEKQAQLALRILQSGLIVRDGREFSMTVQEYERVCNKEVKRGHLKLYRAPLAFDPSTVSADQQALPVDPTLNLRLTPKVRLNLVMSSILKMDLTKANRSHDTRPFTVSDEQAGEYRVIEVRGGKFQGVRQLGSA</sequence>
<gene>
    <name evidence="1" type="ORF">LIPSTDRAFT_155230</name>
</gene>
<organism evidence="1 2">
    <name type="scientific">Lipomyces starkeyi NRRL Y-11557</name>
    <dbReference type="NCBI Taxonomy" id="675824"/>
    <lineage>
        <taxon>Eukaryota</taxon>
        <taxon>Fungi</taxon>
        <taxon>Dikarya</taxon>
        <taxon>Ascomycota</taxon>
        <taxon>Saccharomycotina</taxon>
        <taxon>Lipomycetes</taxon>
        <taxon>Lipomycetales</taxon>
        <taxon>Lipomycetaceae</taxon>
        <taxon>Lipomyces</taxon>
    </lineage>
</organism>
<evidence type="ECO:0000313" key="2">
    <source>
        <dbReference type="Proteomes" id="UP000094385"/>
    </source>
</evidence>
<dbReference type="Proteomes" id="UP000094385">
    <property type="component" value="Unassembled WGS sequence"/>
</dbReference>
<reference evidence="1 2" key="1">
    <citation type="journal article" date="2016" name="Proc. Natl. Acad. Sci. U.S.A.">
        <title>Comparative genomics of biotechnologically important yeasts.</title>
        <authorList>
            <person name="Riley R."/>
            <person name="Haridas S."/>
            <person name="Wolfe K.H."/>
            <person name="Lopes M.R."/>
            <person name="Hittinger C.T."/>
            <person name="Goeker M."/>
            <person name="Salamov A.A."/>
            <person name="Wisecaver J.H."/>
            <person name="Long T.M."/>
            <person name="Calvey C.H."/>
            <person name="Aerts A.L."/>
            <person name="Barry K.W."/>
            <person name="Choi C."/>
            <person name="Clum A."/>
            <person name="Coughlan A.Y."/>
            <person name="Deshpande S."/>
            <person name="Douglass A.P."/>
            <person name="Hanson S.J."/>
            <person name="Klenk H.-P."/>
            <person name="LaButti K.M."/>
            <person name="Lapidus A."/>
            <person name="Lindquist E.A."/>
            <person name="Lipzen A.M."/>
            <person name="Meier-Kolthoff J.P."/>
            <person name="Ohm R.A."/>
            <person name="Otillar R.P."/>
            <person name="Pangilinan J.L."/>
            <person name="Peng Y."/>
            <person name="Rokas A."/>
            <person name="Rosa C.A."/>
            <person name="Scheuner C."/>
            <person name="Sibirny A.A."/>
            <person name="Slot J.C."/>
            <person name="Stielow J.B."/>
            <person name="Sun H."/>
            <person name="Kurtzman C.P."/>
            <person name="Blackwell M."/>
            <person name="Grigoriev I.V."/>
            <person name="Jeffries T.W."/>
        </authorList>
    </citation>
    <scope>NUCLEOTIDE SEQUENCE [LARGE SCALE GENOMIC DNA]</scope>
    <source>
        <strain evidence="1 2">NRRL Y-11557</strain>
    </source>
</reference>
<proteinExistence type="predicted"/>
<keyword evidence="2" id="KW-1185">Reference proteome</keyword>
<protein>
    <submittedName>
        <fullName evidence="1">Uncharacterized protein</fullName>
    </submittedName>
</protein>
<evidence type="ECO:0000313" key="1">
    <source>
        <dbReference type="EMBL" id="ODQ70646.1"/>
    </source>
</evidence>
<dbReference type="EMBL" id="KV454299">
    <property type="protein sequence ID" value="ODQ70646.1"/>
    <property type="molecule type" value="Genomic_DNA"/>
</dbReference>